<dbReference type="InterPro" id="IPR032858">
    <property type="entry name" value="CcoP_N"/>
</dbReference>
<keyword evidence="6" id="KW-0812">Transmembrane</keyword>
<comment type="caution">
    <text evidence="8">The sequence shown here is derived from an EMBL/GenBank/DDBJ whole genome shotgun (WGS) entry which is preliminary data.</text>
</comment>
<dbReference type="PANTHER" id="PTHR33751:SF1">
    <property type="entry name" value="CBB3-TYPE CYTOCHROME C OXIDASE SUBUNIT FIXP"/>
    <property type="match status" value="1"/>
</dbReference>
<evidence type="ECO:0000256" key="2">
    <source>
        <dbReference type="ARBA" id="ARBA00022723"/>
    </source>
</evidence>
<protein>
    <submittedName>
        <fullName evidence="8">C-type cytochrome</fullName>
    </submittedName>
</protein>
<evidence type="ECO:0000256" key="1">
    <source>
        <dbReference type="ARBA" id="ARBA00022617"/>
    </source>
</evidence>
<feature type="transmembrane region" description="Helical" evidence="6">
    <location>
        <begin position="29"/>
        <end position="48"/>
    </location>
</feature>
<dbReference type="Gene3D" id="1.10.760.10">
    <property type="entry name" value="Cytochrome c-like domain"/>
    <property type="match status" value="1"/>
</dbReference>
<keyword evidence="1 4" id="KW-0349">Heme</keyword>
<evidence type="ECO:0000256" key="6">
    <source>
        <dbReference type="SAM" id="Phobius"/>
    </source>
</evidence>
<name>A0ABT3PMW0_9BACT</name>
<dbReference type="RefSeq" id="WP_265766050.1">
    <property type="nucleotide sequence ID" value="NZ_JAGGJA010000006.1"/>
</dbReference>
<evidence type="ECO:0000259" key="7">
    <source>
        <dbReference type="PROSITE" id="PS51007"/>
    </source>
</evidence>
<evidence type="ECO:0000256" key="3">
    <source>
        <dbReference type="ARBA" id="ARBA00023004"/>
    </source>
</evidence>
<dbReference type="Gene3D" id="6.10.280.130">
    <property type="match status" value="1"/>
</dbReference>
<gene>
    <name evidence="8" type="ORF">J6I44_10490</name>
</gene>
<evidence type="ECO:0000256" key="5">
    <source>
        <dbReference type="SAM" id="MobiDB-lite"/>
    </source>
</evidence>
<keyword evidence="6" id="KW-1133">Transmembrane helix</keyword>
<dbReference type="Pfam" id="PF13442">
    <property type="entry name" value="Cytochrome_CBB3"/>
    <property type="match status" value="1"/>
</dbReference>
<dbReference type="EMBL" id="JAGGJA010000006">
    <property type="protein sequence ID" value="MCW9707287.1"/>
    <property type="molecule type" value="Genomic_DNA"/>
</dbReference>
<dbReference type="PROSITE" id="PS51007">
    <property type="entry name" value="CYTC"/>
    <property type="match status" value="1"/>
</dbReference>
<organism evidence="8 9">
    <name type="scientific">Fodinibius salsisoli</name>
    <dbReference type="NCBI Taxonomy" id="2820877"/>
    <lineage>
        <taxon>Bacteria</taxon>
        <taxon>Pseudomonadati</taxon>
        <taxon>Balneolota</taxon>
        <taxon>Balneolia</taxon>
        <taxon>Balneolales</taxon>
        <taxon>Balneolaceae</taxon>
        <taxon>Fodinibius</taxon>
    </lineage>
</organism>
<dbReference type="Pfam" id="PF14715">
    <property type="entry name" value="FixP_N"/>
    <property type="match status" value="1"/>
</dbReference>
<accession>A0ABT3PMW0</accession>
<dbReference type="InterPro" id="IPR038414">
    <property type="entry name" value="CcoP_N_sf"/>
</dbReference>
<dbReference type="PANTHER" id="PTHR33751">
    <property type="entry name" value="CBB3-TYPE CYTOCHROME C OXIDASE SUBUNIT FIXP"/>
    <property type="match status" value="1"/>
</dbReference>
<dbReference type="InterPro" id="IPR009056">
    <property type="entry name" value="Cyt_c-like_dom"/>
</dbReference>
<evidence type="ECO:0000313" key="9">
    <source>
        <dbReference type="Proteomes" id="UP001207918"/>
    </source>
</evidence>
<evidence type="ECO:0000256" key="4">
    <source>
        <dbReference type="PROSITE-ProRule" id="PRU00433"/>
    </source>
</evidence>
<dbReference type="InterPro" id="IPR050597">
    <property type="entry name" value="Cytochrome_c_Oxidase_Subunit"/>
</dbReference>
<keyword evidence="3 4" id="KW-0408">Iron</keyword>
<keyword evidence="6" id="KW-0472">Membrane</keyword>
<feature type="region of interest" description="Disordered" evidence="5">
    <location>
        <begin position="178"/>
        <end position="205"/>
    </location>
</feature>
<keyword evidence="9" id="KW-1185">Reference proteome</keyword>
<dbReference type="Proteomes" id="UP001207918">
    <property type="component" value="Unassembled WGS sequence"/>
</dbReference>
<keyword evidence="2 4" id="KW-0479">Metal-binding</keyword>
<feature type="domain" description="Cytochrome c" evidence="7">
    <location>
        <begin position="93"/>
        <end position="177"/>
    </location>
</feature>
<dbReference type="SUPFAM" id="SSF46626">
    <property type="entry name" value="Cytochrome c"/>
    <property type="match status" value="1"/>
</dbReference>
<evidence type="ECO:0000313" key="8">
    <source>
        <dbReference type="EMBL" id="MCW9707287.1"/>
    </source>
</evidence>
<reference evidence="8 9" key="1">
    <citation type="submission" date="2021-03" db="EMBL/GenBank/DDBJ databases">
        <title>Aliifodinibius sp. nov., a new bacterium isolated from saline soil.</title>
        <authorList>
            <person name="Galisteo C."/>
            <person name="De La Haba R."/>
            <person name="Sanchez-Porro C."/>
            <person name="Ventosa A."/>
        </authorList>
    </citation>
    <scope>NUCLEOTIDE SEQUENCE [LARGE SCALE GENOMIC DNA]</scope>
    <source>
        <strain evidence="8 9">1BSP15-2V2</strain>
    </source>
</reference>
<dbReference type="InterPro" id="IPR036909">
    <property type="entry name" value="Cyt_c-like_dom_sf"/>
</dbReference>
<proteinExistence type="predicted"/>
<sequence length="205" mass="22842">MKLFDDEKDKLMDHEYDGIRELDNHMPTWWLWLFYFSIAFAVGYMLYYQVLGWGPTQHEEYEMAVTAAEAKFGSPEEADPVEDYTWTISEDEADIAAGKELFMSSSQICFTCHGNNGQGMVGPNLTDNLWIHGCQPEDIASSIINGFQEQGMLAYGSGAKISNEEVQQLVSYIASIQGTEPDGAKEPDMSRAQPCGEGPLAQSDL</sequence>